<name>A0A2J6TIX7_9HELO</name>
<evidence type="ECO:0000256" key="2">
    <source>
        <dbReference type="SAM" id="SignalP"/>
    </source>
</evidence>
<feature type="region of interest" description="Disordered" evidence="1">
    <location>
        <begin position="100"/>
        <end position="155"/>
    </location>
</feature>
<dbReference type="Proteomes" id="UP000235371">
    <property type="component" value="Unassembled WGS sequence"/>
</dbReference>
<evidence type="ECO:0000313" key="4">
    <source>
        <dbReference type="Proteomes" id="UP000235371"/>
    </source>
</evidence>
<protein>
    <recommendedName>
        <fullName evidence="5">Extracellular membrane protein CFEM domain-containing protein</fullName>
    </recommendedName>
</protein>
<dbReference type="RefSeq" id="XP_024739875.1">
    <property type="nucleotide sequence ID" value="XM_024879858.1"/>
</dbReference>
<dbReference type="GeneID" id="36587935"/>
<organism evidence="3 4">
    <name type="scientific">Hyaloscypha bicolor E</name>
    <dbReference type="NCBI Taxonomy" id="1095630"/>
    <lineage>
        <taxon>Eukaryota</taxon>
        <taxon>Fungi</taxon>
        <taxon>Dikarya</taxon>
        <taxon>Ascomycota</taxon>
        <taxon>Pezizomycotina</taxon>
        <taxon>Leotiomycetes</taxon>
        <taxon>Helotiales</taxon>
        <taxon>Hyaloscyphaceae</taxon>
        <taxon>Hyaloscypha</taxon>
        <taxon>Hyaloscypha bicolor</taxon>
    </lineage>
</organism>
<sequence>MYLPPQLLFTTLLLVSPSISNTQSCPGVGYRDVCCPGLIIGTPSNANILDGLTCCDGDPTHAIHIGLSSCTAGTPVAMTALASVSSGGSAGITMMSSSLEGSMTTQGRGPRTSVAGSGSTTVLTGSSSSTSGTGLSASVETVGGSSTSTTTSSTAGGAMITQGPLLLVGGAAALFAYGVM</sequence>
<dbReference type="InParanoid" id="A0A2J6TIX7"/>
<feature type="signal peptide" evidence="2">
    <location>
        <begin position="1"/>
        <end position="22"/>
    </location>
</feature>
<dbReference type="EMBL" id="KZ613783">
    <property type="protein sequence ID" value="PMD62971.1"/>
    <property type="molecule type" value="Genomic_DNA"/>
</dbReference>
<reference evidence="3 4" key="1">
    <citation type="submission" date="2016-04" db="EMBL/GenBank/DDBJ databases">
        <title>A degradative enzymes factory behind the ericoid mycorrhizal symbiosis.</title>
        <authorList>
            <consortium name="DOE Joint Genome Institute"/>
            <person name="Martino E."/>
            <person name="Morin E."/>
            <person name="Grelet G."/>
            <person name="Kuo A."/>
            <person name="Kohler A."/>
            <person name="Daghino S."/>
            <person name="Barry K."/>
            <person name="Choi C."/>
            <person name="Cichocki N."/>
            <person name="Clum A."/>
            <person name="Copeland A."/>
            <person name="Hainaut M."/>
            <person name="Haridas S."/>
            <person name="Labutti K."/>
            <person name="Lindquist E."/>
            <person name="Lipzen A."/>
            <person name="Khouja H.-R."/>
            <person name="Murat C."/>
            <person name="Ohm R."/>
            <person name="Olson A."/>
            <person name="Spatafora J."/>
            <person name="Veneault-Fourrey C."/>
            <person name="Henrissat B."/>
            <person name="Grigoriev I."/>
            <person name="Martin F."/>
            <person name="Perotto S."/>
        </authorList>
    </citation>
    <scope>NUCLEOTIDE SEQUENCE [LARGE SCALE GENOMIC DNA]</scope>
    <source>
        <strain evidence="3 4">E</strain>
    </source>
</reference>
<dbReference type="AlphaFoldDB" id="A0A2J6TIX7"/>
<evidence type="ECO:0000313" key="3">
    <source>
        <dbReference type="EMBL" id="PMD62971.1"/>
    </source>
</evidence>
<keyword evidence="2" id="KW-0732">Signal</keyword>
<feature type="compositionally biased region" description="Low complexity" evidence="1">
    <location>
        <begin position="112"/>
        <end position="155"/>
    </location>
</feature>
<evidence type="ECO:0000256" key="1">
    <source>
        <dbReference type="SAM" id="MobiDB-lite"/>
    </source>
</evidence>
<proteinExistence type="predicted"/>
<accession>A0A2J6TIX7</accession>
<feature type="chain" id="PRO_5014448515" description="Extracellular membrane protein CFEM domain-containing protein" evidence="2">
    <location>
        <begin position="23"/>
        <end position="180"/>
    </location>
</feature>
<evidence type="ECO:0008006" key="5">
    <source>
        <dbReference type="Google" id="ProtNLM"/>
    </source>
</evidence>
<keyword evidence="4" id="KW-1185">Reference proteome</keyword>
<gene>
    <name evidence="3" type="ORF">K444DRAFT_610991</name>
</gene>
<dbReference type="OrthoDB" id="10481165at2759"/>